<dbReference type="EMBL" id="JAEHOI010000002">
    <property type="protein sequence ID" value="MBK0421295.1"/>
    <property type="molecule type" value="Genomic_DNA"/>
</dbReference>
<comment type="caution">
    <text evidence="2">The sequence shown here is derived from an EMBL/GenBank/DDBJ whole genome shotgun (WGS) entry which is preliminary data.</text>
</comment>
<dbReference type="InterPro" id="IPR041581">
    <property type="entry name" value="Glyoxalase_6"/>
</dbReference>
<dbReference type="AlphaFoldDB" id="A0A934UWT2"/>
<dbReference type="Pfam" id="PF18029">
    <property type="entry name" value="Glyoxalase_6"/>
    <property type="match status" value="1"/>
</dbReference>
<dbReference type="Proteomes" id="UP000618733">
    <property type="component" value="Unassembled WGS sequence"/>
</dbReference>
<dbReference type="Gene3D" id="3.10.180.10">
    <property type="entry name" value="2,3-Dihydroxybiphenyl 1,2-Dioxygenase, domain 1"/>
    <property type="match status" value="1"/>
</dbReference>
<accession>A0A934UWT2</accession>
<keyword evidence="3" id="KW-1185">Reference proteome</keyword>
<dbReference type="SUPFAM" id="SSF54593">
    <property type="entry name" value="Glyoxalase/Bleomycin resistance protein/Dihydroxybiphenyl dioxygenase"/>
    <property type="match status" value="1"/>
</dbReference>
<organism evidence="2 3">
    <name type="scientific">Leucobacter edaphi</name>
    <dbReference type="NCBI Taxonomy" id="2796472"/>
    <lineage>
        <taxon>Bacteria</taxon>
        <taxon>Bacillati</taxon>
        <taxon>Actinomycetota</taxon>
        <taxon>Actinomycetes</taxon>
        <taxon>Micrococcales</taxon>
        <taxon>Microbacteriaceae</taxon>
        <taxon>Leucobacter</taxon>
    </lineage>
</organism>
<dbReference type="InterPro" id="IPR037523">
    <property type="entry name" value="VOC_core"/>
</dbReference>
<reference evidence="2" key="1">
    <citation type="submission" date="2020-12" db="EMBL/GenBank/DDBJ databases">
        <title>Leucobacter sp. CAS2, isolated from Chromium sludge.</title>
        <authorList>
            <person name="Xu Z."/>
        </authorList>
    </citation>
    <scope>NUCLEOTIDE SEQUENCE</scope>
    <source>
        <strain evidence="2">CSA2</strain>
    </source>
</reference>
<dbReference type="InterPro" id="IPR029068">
    <property type="entry name" value="Glyas_Bleomycin-R_OHBP_Dase"/>
</dbReference>
<sequence length="117" mass="12852">MIGKLSAVVLDCRDPQHLAEFYRVILGGTIDKDPDGDWIDLKIDGGGPLVSFQQVPGHEPPEWPGDSGDQQLHLDIAVEDFDHAEQALLEAGARFVESHDGFRVFLDPAGHPFCIVH</sequence>
<dbReference type="PANTHER" id="PTHR35908">
    <property type="entry name" value="HYPOTHETICAL FUSION PROTEIN"/>
    <property type="match status" value="1"/>
</dbReference>
<evidence type="ECO:0000259" key="1">
    <source>
        <dbReference type="PROSITE" id="PS51819"/>
    </source>
</evidence>
<dbReference type="PROSITE" id="PS51819">
    <property type="entry name" value="VOC"/>
    <property type="match status" value="1"/>
</dbReference>
<name>A0A934UWT2_9MICO</name>
<protein>
    <submittedName>
        <fullName evidence="2">VOC family protein</fullName>
    </submittedName>
</protein>
<proteinExistence type="predicted"/>
<evidence type="ECO:0000313" key="3">
    <source>
        <dbReference type="Proteomes" id="UP000618733"/>
    </source>
</evidence>
<gene>
    <name evidence="2" type="ORF">JD292_04270</name>
</gene>
<feature type="domain" description="VOC" evidence="1">
    <location>
        <begin position="4"/>
        <end position="117"/>
    </location>
</feature>
<dbReference type="PANTHER" id="PTHR35908:SF1">
    <property type="entry name" value="CONSERVED PROTEIN"/>
    <property type="match status" value="1"/>
</dbReference>
<dbReference type="RefSeq" id="WP_200131459.1">
    <property type="nucleotide sequence ID" value="NZ_JAEHOI010000002.1"/>
</dbReference>
<evidence type="ECO:0000313" key="2">
    <source>
        <dbReference type="EMBL" id="MBK0421295.1"/>
    </source>
</evidence>
<dbReference type="CDD" id="cd06587">
    <property type="entry name" value="VOC"/>
    <property type="match status" value="1"/>
</dbReference>